<feature type="compositionally biased region" description="Basic and acidic residues" evidence="3">
    <location>
        <begin position="173"/>
        <end position="192"/>
    </location>
</feature>
<dbReference type="InterPro" id="IPR029344">
    <property type="entry name" value="SLBP_RNA_bind"/>
</dbReference>
<sequence length="214" mass="23726">MSWHNPESRRLKRSRSSTSAASSSSKASTSTSVAHRAYVDGASSTPPSKRPKKCPSRPPSAREIFGSIDESQFPNRVLTREKQVSYGKNTLSYDAYRETVPLEDRKISDPWTPDAKANIPNKRWLGMVKAWRKGLHRFDGGGQQGADTQVGGDKGEEGREGGRGDGGATKEINTTKREVEPGFEKVEYKEEAFKEDEEVGWGEEDSDDDDDDLL</sequence>
<evidence type="ECO:0000259" key="4">
    <source>
        <dbReference type="Pfam" id="PF15247"/>
    </source>
</evidence>
<evidence type="ECO:0000256" key="2">
    <source>
        <dbReference type="ARBA" id="ARBA00022884"/>
    </source>
</evidence>
<feature type="compositionally biased region" description="Acidic residues" evidence="3">
    <location>
        <begin position="193"/>
        <end position="214"/>
    </location>
</feature>
<dbReference type="AlphaFoldDB" id="A0A9W7CIY7"/>
<evidence type="ECO:0000256" key="1">
    <source>
        <dbReference type="ARBA" id="ARBA00006151"/>
    </source>
</evidence>
<dbReference type="PANTHER" id="PTHR17408">
    <property type="entry name" value="HISTONE RNA HAIRPIN-BINDING PROTEIN"/>
    <property type="match status" value="1"/>
</dbReference>
<dbReference type="GO" id="GO:0051028">
    <property type="term" value="P:mRNA transport"/>
    <property type="evidence" value="ECO:0007669"/>
    <property type="project" value="TreeGrafter"/>
</dbReference>
<evidence type="ECO:0000313" key="5">
    <source>
        <dbReference type="EMBL" id="GMI05504.1"/>
    </source>
</evidence>
<dbReference type="GO" id="GO:0005737">
    <property type="term" value="C:cytoplasm"/>
    <property type="evidence" value="ECO:0007669"/>
    <property type="project" value="TreeGrafter"/>
</dbReference>
<accession>A0A9W7CIY7</accession>
<feature type="region of interest" description="Disordered" evidence="3">
    <location>
        <begin position="1"/>
        <end position="71"/>
    </location>
</feature>
<gene>
    <name evidence="5" type="ORF">TrRE_jg10702</name>
</gene>
<evidence type="ECO:0000256" key="3">
    <source>
        <dbReference type="SAM" id="MobiDB-lite"/>
    </source>
</evidence>
<dbReference type="InterPro" id="IPR026502">
    <property type="entry name" value="SLBP1/SLBP2"/>
</dbReference>
<evidence type="ECO:0000313" key="6">
    <source>
        <dbReference type="Proteomes" id="UP001165082"/>
    </source>
</evidence>
<dbReference type="GO" id="GO:0071207">
    <property type="term" value="F:histone pre-mRNA stem-loop binding"/>
    <property type="evidence" value="ECO:0007669"/>
    <property type="project" value="TreeGrafter"/>
</dbReference>
<dbReference type="GO" id="GO:0003729">
    <property type="term" value="F:mRNA binding"/>
    <property type="evidence" value="ECO:0007669"/>
    <property type="project" value="InterPro"/>
</dbReference>
<comment type="similarity">
    <text evidence="1">Belongs to the SLBP family.</text>
</comment>
<protein>
    <recommendedName>
        <fullName evidence="4">Histone RNA hairpin-binding protein RNA-binding domain-containing protein</fullName>
    </recommendedName>
</protein>
<dbReference type="Gene3D" id="1.10.8.1120">
    <property type="entry name" value="Histone RNA hairpin-binding protein RNA-binding domain"/>
    <property type="match status" value="1"/>
</dbReference>
<name>A0A9W7CIY7_9STRA</name>
<proteinExistence type="inferred from homology"/>
<feature type="region of interest" description="Disordered" evidence="3">
    <location>
        <begin position="136"/>
        <end position="214"/>
    </location>
</feature>
<comment type="caution">
    <text evidence="5">The sequence shown here is derived from an EMBL/GenBank/DDBJ whole genome shotgun (WGS) entry which is preliminary data.</text>
</comment>
<feature type="compositionally biased region" description="Low complexity" evidence="3">
    <location>
        <begin position="16"/>
        <end position="32"/>
    </location>
</feature>
<dbReference type="Proteomes" id="UP001165082">
    <property type="component" value="Unassembled WGS sequence"/>
</dbReference>
<dbReference type="PANTHER" id="PTHR17408:SF0">
    <property type="entry name" value="HISTONE RNA HAIRPIN-BINDING PROTEIN"/>
    <property type="match status" value="1"/>
</dbReference>
<dbReference type="GO" id="GO:0071204">
    <property type="term" value="C:histone pre-mRNA 3'end processing complex"/>
    <property type="evidence" value="ECO:0007669"/>
    <property type="project" value="TreeGrafter"/>
</dbReference>
<keyword evidence="2" id="KW-0694">RNA-binding</keyword>
<keyword evidence="6" id="KW-1185">Reference proteome</keyword>
<feature type="domain" description="Histone RNA hairpin-binding protein RNA-binding" evidence="4">
    <location>
        <begin position="75"/>
        <end position="139"/>
    </location>
</feature>
<dbReference type="GO" id="GO:0006398">
    <property type="term" value="P:mRNA 3'-end processing by stem-loop binding and cleavage"/>
    <property type="evidence" value="ECO:0007669"/>
    <property type="project" value="TreeGrafter"/>
</dbReference>
<dbReference type="Pfam" id="PF15247">
    <property type="entry name" value="SLBP_RNA_bind"/>
    <property type="match status" value="1"/>
</dbReference>
<dbReference type="InterPro" id="IPR038294">
    <property type="entry name" value="SLBP_RNA_bind_sf"/>
</dbReference>
<dbReference type="OrthoDB" id="265795at2759"/>
<dbReference type="EMBL" id="BRXZ01000117">
    <property type="protein sequence ID" value="GMI05504.1"/>
    <property type="molecule type" value="Genomic_DNA"/>
</dbReference>
<reference evidence="5" key="1">
    <citation type="submission" date="2022-07" db="EMBL/GenBank/DDBJ databases">
        <title>Genome analysis of Parmales, a sister group of diatoms, reveals the evolutionary specialization of diatoms from phago-mixotrophs to photoautotrophs.</title>
        <authorList>
            <person name="Ban H."/>
            <person name="Sato S."/>
            <person name="Yoshikawa S."/>
            <person name="Kazumasa Y."/>
            <person name="Nakamura Y."/>
            <person name="Ichinomiya M."/>
            <person name="Saitoh K."/>
            <person name="Sato N."/>
            <person name="Blanc-Mathieu R."/>
            <person name="Endo H."/>
            <person name="Kuwata A."/>
            <person name="Ogata H."/>
        </authorList>
    </citation>
    <scope>NUCLEOTIDE SEQUENCE</scope>
</reference>
<feature type="compositionally biased region" description="Basic and acidic residues" evidence="3">
    <location>
        <begin position="153"/>
        <end position="163"/>
    </location>
</feature>
<organism evidence="5 6">
    <name type="scientific">Triparma retinervis</name>
    <dbReference type="NCBI Taxonomy" id="2557542"/>
    <lineage>
        <taxon>Eukaryota</taxon>
        <taxon>Sar</taxon>
        <taxon>Stramenopiles</taxon>
        <taxon>Ochrophyta</taxon>
        <taxon>Bolidophyceae</taxon>
        <taxon>Parmales</taxon>
        <taxon>Triparmaceae</taxon>
        <taxon>Triparma</taxon>
    </lineage>
</organism>